<feature type="transmembrane region" description="Helical" evidence="1">
    <location>
        <begin position="117"/>
        <end position="141"/>
    </location>
</feature>
<keyword evidence="3" id="KW-1185">Reference proteome</keyword>
<organism evidence="2 3">
    <name type="scientific">Leclercia pneumoniae</name>
    <dbReference type="NCBI Taxonomy" id="2815358"/>
    <lineage>
        <taxon>Bacteria</taxon>
        <taxon>Pseudomonadati</taxon>
        <taxon>Pseudomonadota</taxon>
        <taxon>Gammaproteobacteria</taxon>
        <taxon>Enterobacterales</taxon>
        <taxon>Enterobacteriaceae</taxon>
        <taxon>Leclercia</taxon>
    </lineage>
</organism>
<dbReference type="Proteomes" id="UP000683497">
    <property type="component" value="Chromosome"/>
</dbReference>
<name>A0ABX8JS18_9ENTR</name>
<keyword evidence="1" id="KW-1133">Transmembrane helix</keyword>
<proteinExistence type="predicted"/>
<evidence type="ECO:0000313" key="3">
    <source>
        <dbReference type="Proteomes" id="UP000683497"/>
    </source>
</evidence>
<sequence>MYYRNDVISYLQSNKILAVKLDHAVAGVKMAVTNQIETMGAGATRALYYTSCFTDEYQDVCKRQQTEDRRFLYGVVNLLQRKDVVYELLKVYFEEIFKNKTAEQLDRIKKMLMAANVHIAASSLSRVGFALATATSVAVGMGLRLEMSVLVGRIAGIATVGVSLYGIVQKAADSARRLEFSCPAYYATLYTQELEMMYFLIEPLFQRAGALKAHWASDEEVADIIVRMIR</sequence>
<keyword evidence="1" id="KW-0812">Transmembrane</keyword>
<protein>
    <submittedName>
        <fullName evidence="2">Uncharacterized protein</fullName>
    </submittedName>
</protein>
<gene>
    <name evidence="2" type="ORF">KQ929_17940</name>
</gene>
<evidence type="ECO:0000313" key="2">
    <source>
        <dbReference type="EMBL" id="QWW79095.1"/>
    </source>
</evidence>
<evidence type="ECO:0000256" key="1">
    <source>
        <dbReference type="SAM" id="Phobius"/>
    </source>
</evidence>
<keyword evidence="1" id="KW-0472">Membrane</keyword>
<feature type="transmembrane region" description="Helical" evidence="1">
    <location>
        <begin position="147"/>
        <end position="168"/>
    </location>
</feature>
<dbReference type="RefSeq" id="WP_207292927.1">
    <property type="nucleotide sequence ID" value="NZ_CP071383.1"/>
</dbReference>
<accession>A0ABX8JS18</accession>
<reference evidence="2 3" key="1">
    <citation type="submission" date="2021-06" db="EMBL/GenBank/DDBJ databases">
        <title>Leclercia pneumoniae sp. nov.</title>
        <authorList>
            <person name="Hoenemann M."/>
            <person name="Viehweger A."/>
            <person name="Dietze N."/>
        </authorList>
    </citation>
    <scope>NUCLEOTIDE SEQUENCE [LARGE SCALE GENOMIC DNA]</scope>
    <source>
        <strain evidence="3">49125</strain>
    </source>
</reference>
<dbReference type="EMBL" id="CP076838">
    <property type="protein sequence ID" value="QWW79095.1"/>
    <property type="molecule type" value="Genomic_DNA"/>
</dbReference>